<dbReference type="EMBL" id="JAULSN010000001">
    <property type="protein sequence ID" value="KAK3383440.1"/>
    <property type="molecule type" value="Genomic_DNA"/>
</dbReference>
<dbReference type="AlphaFoldDB" id="A0AAE0TXU7"/>
<organism evidence="1 2">
    <name type="scientific">Lasiosphaeria ovina</name>
    <dbReference type="NCBI Taxonomy" id="92902"/>
    <lineage>
        <taxon>Eukaryota</taxon>
        <taxon>Fungi</taxon>
        <taxon>Dikarya</taxon>
        <taxon>Ascomycota</taxon>
        <taxon>Pezizomycotina</taxon>
        <taxon>Sordariomycetes</taxon>
        <taxon>Sordariomycetidae</taxon>
        <taxon>Sordariales</taxon>
        <taxon>Lasiosphaeriaceae</taxon>
        <taxon>Lasiosphaeria</taxon>
    </lineage>
</organism>
<name>A0AAE0TXU7_9PEZI</name>
<reference evidence="1" key="2">
    <citation type="submission" date="2023-06" db="EMBL/GenBank/DDBJ databases">
        <authorList>
            <consortium name="Lawrence Berkeley National Laboratory"/>
            <person name="Haridas S."/>
            <person name="Hensen N."/>
            <person name="Bonometti L."/>
            <person name="Westerberg I."/>
            <person name="Brannstrom I.O."/>
            <person name="Guillou S."/>
            <person name="Cros-Aarteil S."/>
            <person name="Calhoun S."/>
            <person name="Kuo A."/>
            <person name="Mondo S."/>
            <person name="Pangilinan J."/>
            <person name="Riley R."/>
            <person name="Labutti K."/>
            <person name="Andreopoulos B."/>
            <person name="Lipzen A."/>
            <person name="Chen C."/>
            <person name="Yanf M."/>
            <person name="Daum C."/>
            <person name="Ng V."/>
            <person name="Clum A."/>
            <person name="Steindorff A."/>
            <person name="Ohm R."/>
            <person name="Martin F."/>
            <person name="Silar P."/>
            <person name="Natvig D."/>
            <person name="Lalanne C."/>
            <person name="Gautier V."/>
            <person name="Ament-Velasquez S.L."/>
            <person name="Kruys A."/>
            <person name="Hutchinson M.I."/>
            <person name="Powell A.J."/>
            <person name="Barry K."/>
            <person name="Miller A.N."/>
            <person name="Grigoriev I.V."/>
            <person name="Debuchy R."/>
            <person name="Gladieux P."/>
            <person name="Thoren M.H."/>
            <person name="Johannesson H."/>
        </authorList>
    </citation>
    <scope>NUCLEOTIDE SEQUENCE</scope>
    <source>
        <strain evidence="1">CBS 958.72</strain>
    </source>
</reference>
<comment type="caution">
    <text evidence="1">The sequence shown here is derived from an EMBL/GenBank/DDBJ whole genome shotgun (WGS) entry which is preliminary data.</text>
</comment>
<sequence>MAQAQSIIPFVFRSGISAAEKSSDQFLSAFDVRTSGSAYRSICAGFSNHQPPSAVVSNVCRMGVVLDHSRIQISSVLLVRSCNYRLLCPGDMLPGFPGAPIKSSPPPIATAGSLSCGNIPGSPGFQPGAGTVLYVSYCMALTSIVRGIPTDAWIGRGCSSALLTWINDDAIHNVEQRAGWIPLSFTTLRFGIKQAIRASRLPDNGCLHVAMCLLFLRVGLDCQTARI</sequence>
<evidence type="ECO:0000313" key="2">
    <source>
        <dbReference type="Proteomes" id="UP001287356"/>
    </source>
</evidence>
<accession>A0AAE0TXU7</accession>
<keyword evidence="2" id="KW-1185">Reference proteome</keyword>
<reference evidence="1" key="1">
    <citation type="journal article" date="2023" name="Mol. Phylogenet. Evol.">
        <title>Genome-scale phylogeny and comparative genomics of the fungal order Sordariales.</title>
        <authorList>
            <person name="Hensen N."/>
            <person name="Bonometti L."/>
            <person name="Westerberg I."/>
            <person name="Brannstrom I.O."/>
            <person name="Guillou S."/>
            <person name="Cros-Aarteil S."/>
            <person name="Calhoun S."/>
            <person name="Haridas S."/>
            <person name="Kuo A."/>
            <person name="Mondo S."/>
            <person name="Pangilinan J."/>
            <person name="Riley R."/>
            <person name="LaButti K."/>
            <person name="Andreopoulos B."/>
            <person name="Lipzen A."/>
            <person name="Chen C."/>
            <person name="Yan M."/>
            <person name="Daum C."/>
            <person name="Ng V."/>
            <person name="Clum A."/>
            <person name="Steindorff A."/>
            <person name="Ohm R.A."/>
            <person name="Martin F."/>
            <person name="Silar P."/>
            <person name="Natvig D.O."/>
            <person name="Lalanne C."/>
            <person name="Gautier V."/>
            <person name="Ament-Velasquez S.L."/>
            <person name="Kruys A."/>
            <person name="Hutchinson M.I."/>
            <person name="Powell A.J."/>
            <person name="Barry K."/>
            <person name="Miller A.N."/>
            <person name="Grigoriev I.V."/>
            <person name="Debuchy R."/>
            <person name="Gladieux P."/>
            <person name="Hiltunen Thoren M."/>
            <person name="Johannesson H."/>
        </authorList>
    </citation>
    <scope>NUCLEOTIDE SEQUENCE</scope>
    <source>
        <strain evidence="1">CBS 958.72</strain>
    </source>
</reference>
<gene>
    <name evidence="1" type="ORF">B0T24DRAFT_50034</name>
</gene>
<protein>
    <submittedName>
        <fullName evidence="1">Uncharacterized protein</fullName>
    </submittedName>
</protein>
<dbReference type="Proteomes" id="UP001287356">
    <property type="component" value="Unassembled WGS sequence"/>
</dbReference>
<proteinExistence type="predicted"/>
<evidence type="ECO:0000313" key="1">
    <source>
        <dbReference type="EMBL" id="KAK3383440.1"/>
    </source>
</evidence>